<evidence type="ECO:0000313" key="1">
    <source>
        <dbReference type="EMBL" id="ARF11294.1"/>
    </source>
</evidence>
<gene>
    <name evidence="1" type="ORF">Klosneuvirus_1_151</name>
</gene>
<dbReference type="EMBL" id="KY684108">
    <property type="protein sequence ID" value="ARF11294.1"/>
    <property type="molecule type" value="Genomic_DNA"/>
</dbReference>
<name>A0A1V0SI19_9VIRU</name>
<organism evidence="1">
    <name type="scientific">Klosneuvirus KNV1</name>
    <dbReference type="NCBI Taxonomy" id="1977640"/>
    <lineage>
        <taxon>Viruses</taxon>
        <taxon>Varidnaviria</taxon>
        <taxon>Bamfordvirae</taxon>
        <taxon>Nucleocytoviricota</taxon>
        <taxon>Megaviricetes</taxon>
        <taxon>Imitervirales</taxon>
        <taxon>Mimiviridae</taxon>
        <taxon>Klosneuvirinae</taxon>
        <taxon>Klosneuvirus</taxon>
    </lineage>
</organism>
<proteinExistence type="predicted"/>
<sequence>MKKYNIVDDYHDLNKSLLQASTMKTEDYVDIDIVNENELYDSKIHGRIILFDIQQFLEKIAISYNFNLYSIIQQYKSDFDRSTVYFNNDLIKDNSYVMDQLLKYAYYKINLYGKVLGLDTIILMICTQASFVFSFTLMHKLYSNVQSGMFVTSNKVKYNINIQNNGTIDIKLDADYNIKNVNNGTINNVINVVTDINIVNKNKKYEFSKWGIMSWTTKKI</sequence>
<accession>A0A1V0SI19</accession>
<protein>
    <submittedName>
        <fullName evidence="1">Uncharacterized protein</fullName>
    </submittedName>
</protein>
<reference evidence="1" key="1">
    <citation type="journal article" date="2017" name="Science">
        <title>Giant viruses with an expanded complement of translation system components.</title>
        <authorList>
            <person name="Schulz F."/>
            <person name="Yutin N."/>
            <person name="Ivanova N.N."/>
            <person name="Ortega D.R."/>
            <person name="Lee T.K."/>
            <person name="Vierheilig J."/>
            <person name="Daims H."/>
            <person name="Horn M."/>
            <person name="Wagner M."/>
            <person name="Jensen G.J."/>
            <person name="Kyrpides N.C."/>
            <person name="Koonin E.V."/>
            <person name="Woyke T."/>
        </authorList>
    </citation>
    <scope>NUCLEOTIDE SEQUENCE</scope>
    <source>
        <strain evidence="1">KNV1</strain>
    </source>
</reference>